<dbReference type="Proteomes" id="UP000033188">
    <property type="component" value="Chromosome 3"/>
</dbReference>
<organism evidence="2 3">
    <name type="scientific">Babesia bigemina</name>
    <dbReference type="NCBI Taxonomy" id="5866"/>
    <lineage>
        <taxon>Eukaryota</taxon>
        <taxon>Sar</taxon>
        <taxon>Alveolata</taxon>
        <taxon>Apicomplexa</taxon>
        <taxon>Aconoidasida</taxon>
        <taxon>Piroplasmida</taxon>
        <taxon>Babesiidae</taxon>
        <taxon>Babesia</taxon>
    </lineage>
</organism>
<dbReference type="KEGG" id="bbig:BBBOND_0306370"/>
<evidence type="ECO:0000313" key="3">
    <source>
        <dbReference type="Proteomes" id="UP000033188"/>
    </source>
</evidence>
<reference evidence="3" key="1">
    <citation type="journal article" date="2014" name="Nucleic Acids Res.">
        <title>The evolutionary dynamics of variant antigen genes in Babesia reveal a history of genomic innovation underlying host-parasite interaction.</title>
        <authorList>
            <person name="Jackson A.P."/>
            <person name="Otto T.D."/>
            <person name="Darby A."/>
            <person name="Ramaprasad A."/>
            <person name="Xia D."/>
            <person name="Echaide I.E."/>
            <person name="Farber M."/>
            <person name="Gahlot S."/>
            <person name="Gamble J."/>
            <person name="Gupta D."/>
            <person name="Gupta Y."/>
            <person name="Jackson L."/>
            <person name="Malandrin L."/>
            <person name="Malas T.B."/>
            <person name="Moussa E."/>
            <person name="Nair M."/>
            <person name="Reid A.J."/>
            <person name="Sanders M."/>
            <person name="Sharma J."/>
            <person name="Tracey A."/>
            <person name="Quail M.A."/>
            <person name="Weir W."/>
            <person name="Wastling J.M."/>
            <person name="Hall N."/>
            <person name="Willadsen P."/>
            <person name="Lingelbach K."/>
            <person name="Shiels B."/>
            <person name="Tait A."/>
            <person name="Berriman M."/>
            <person name="Allred D.R."/>
            <person name="Pain A."/>
        </authorList>
    </citation>
    <scope>NUCLEOTIDE SEQUENCE [LARGE SCALE GENOMIC DNA]</scope>
    <source>
        <strain evidence="3">Bond</strain>
    </source>
</reference>
<dbReference type="EMBL" id="LK391709">
    <property type="protein sequence ID" value="CDR96733.1"/>
    <property type="molecule type" value="Genomic_DNA"/>
</dbReference>
<feature type="region of interest" description="Disordered" evidence="1">
    <location>
        <begin position="1"/>
        <end position="27"/>
    </location>
</feature>
<proteinExistence type="predicted"/>
<dbReference type="OMA" id="NPEKRHL"/>
<dbReference type="AlphaFoldDB" id="A0A061D875"/>
<name>A0A061D875_BABBI</name>
<evidence type="ECO:0000256" key="1">
    <source>
        <dbReference type="SAM" id="MobiDB-lite"/>
    </source>
</evidence>
<dbReference type="OrthoDB" id="359847at2759"/>
<gene>
    <name evidence="2" type="ORF">BBBOND_0306370</name>
</gene>
<dbReference type="SUPFAM" id="SSF50978">
    <property type="entry name" value="WD40 repeat-like"/>
    <property type="match status" value="1"/>
</dbReference>
<dbReference type="InterPro" id="IPR036322">
    <property type="entry name" value="WD40_repeat_dom_sf"/>
</dbReference>
<evidence type="ECO:0000313" key="2">
    <source>
        <dbReference type="EMBL" id="CDR96733.1"/>
    </source>
</evidence>
<dbReference type="GeneID" id="24565274"/>
<keyword evidence="3" id="KW-1185">Reference proteome</keyword>
<dbReference type="InterPro" id="IPR015943">
    <property type="entry name" value="WD40/YVTN_repeat-like_dom_sf"/>
</dbReference>
<feature type="region of interest" description="Disordered" evidence="1">
    <location>
        <begin position="297"/>
        <end position="326"/>
    </location>
</feature>
<sequence>MGEPPLRPRSSRLGNADRRPGGNARKGRYEITGLDADAFARRTQFLRETYLDPKTRHAYQWTGNEKKMLALDWFHNPGLYNEWRPSETEDMASRLYSNLIFNYSHVAMVNVGSTVTICRLINEFVDIYGNYQLMFMVVRTETGELEPQDSLRVGLVWRGEQSSKTIEGKEALLYSAPKSEDFQWLAEGISFNLHSFSSDEFGCFETCDKCQNRKVEPRTKLCLPEIFFKAHVAGLEITSAIVDSRRNYLATVQKVDGTVHIIDITKVLQVTLEVVHKWKTVHEEYVRSFRELKNRLEGGPVSGGSAEGGDAAAPPEKPQRPRGHSASAKAVKHCTACLLNEEQLKTLDALRQQTMEFKLPYEPIKCVGLDVAAQPHKGVPFRRISNETCLTYIYSSIENLKVVVPVYVAAVGGSRICVWRIGDVNDGGTREPFMQLDFPEGCRPTDVTATLGIAKDYLGLVGDKFAHEPLIYATDDCGYLRLWTLGVSQCEASVQVDTNALLSVDVNRMYPNMVVIGVETGKIKIYNVWKQCMGVSGTPPEIDFVRMTTIPSYLPNEVYEYLRWYHPVVKVKWVNDTLVMAQYAEPLFARESANASTVAIWNMAKDIFDRNDAILCHRTWSQDLSYSWHLAARLVCLYGGHYASLGGVVSSDCRWSSEHGIIAISTDATGQMHVYKPGVWTWSDYDDALCLARFKGDADFHCKILDKVTKEHENLMKRNASDAMASADLRKNRAKFSDFMEIALRELELIRSDKALKNDFASLPTWLKRTLKLNTDCERLLKQIQKNLRDREITEHNTSGNRVER</sequence>
<dbReference type="RefSeq" id="XP_012768919.1">
    <property type="nucleotide sequence ID" value="XM_012913465.1"/>
</dbReference>
<protein>
    <submittedName>
        <fullName evidence="2">Uncharacterized protein</fullName>
    </submittedName>
</protein>
<accession>A0A061D875</accession>
<dbReference type="Gene3D" id="2.130.10.10">
    <property type="entry name" value="YVTN repeat-like/Quinoprotein amine dehydrogenase"/>
    <property type="match status" value="1"/>
</dbReference>
<dbReference type="VEuPathDB" id="PiroplasmaDB:BBBOND_0306370"/>